<dbReference type="PANTHER" id="PTHR43685:SF2">
    <property type="entry name" value="GLYCOSYLTRANSFERASE 2-LIKE DOMAIN-CONTAINING PROTEIN"/>
    <property type="match status" value="1"/>
</dbReference>
<dbReference type="InterPro" id="IPR050834">
    <property type="entry name" value="Glycosyltransf_2"/>
</dbReference>
<organism evidence="2 3">
    <name type="scientific">Paracraurococcus lichenis</name>
    <dbReference type="NCBI Taxonomy" id="3064888"/>
    <lineage>
        <taxon>Bacteria</taxon>
        <taxon>Pseudomonadati</taxon>
        <taxon>Pseudomonadota</taxon>
        <taxon>Alphaproteobacteria</taxon>
        <taxon>Acetobacterales</taxon>
        <taxon>Roseomonadaceae</taxon>
        <taxon>Paracraurococcus</taxon>
    </lineage>
</organism>
<keyword evidence="2" id="KW-0328">Glycosyltransferase</keyword>
<dbReference type="InterPro" id="IPR029044">
    <property type="entry name" value="Nucleotide-diphossugar_trans"/>
</dbReference>
<dbReference type="EMBL" id="JAUTWS010000096">
    <property type="protein sequence ID" value="MDO9713513.1"/>
    <property type="molecule type" value="Genomic_DNA"/>
</dbReference>
<comment type="caution">
    <text evidence="2">The sequence shown here is derived from an EMBL/GenBank/DDBJ whole genome shotgun (WGS) entry which is preliminary data.</text>
</comment>
<keyword evidence="2" id="KW-0808">Transferase</keyword>
<reference evidence="2 3" key="1">
    <citation type="submission" date="2023-08" db="EMBL/GenBank/DDBJ databases">
        <title>The draft genome sequence of Paracraurococcus sp. LOR1-02.</title>
        <authorList>
            <person name="Kingkaew E."/>
            <person name="Tanasupawat S."/>
        </authorList>
    </citation>
    <scope>NUCLEOTIDE SEQUENCE [LARGE SCALE GENOMIC DNA]</scope>
    <source>
        <strain evidence="2 3">LOR1-02</strain>
    </source>
</reference>
<dbReference type="Pfam" id="PF00535">
    <property type="entry name" value="Glycos_transf_2"/>
    <property type="match status" value="1"/>
</dbReference>
<protein>
    <submittedName>
        <fullName evidence="2">Glycosyltransferase</fullName>
        <ecNumber evidence="2">2.4.-.-</ecNumber>
    </submittedName>
</protein>
<dbReference type="InterPro" id="IPR001173">
    <property type="entry name" value="Glyco_trans_2-like"/>
</dbReference>
<dbReference type="Pfam" id="PF13704">
    <property type="entry name" value="Glyco_tranf_2_4"/>
    <property type="match status" value="1"/>
</dbReference>
<dbReference type="Proteomes" id="UP001243009">
    <property type="component" value="Unassembled WGS sequence"/>
</dbReference>
<sequence length="730" mass="82636">MLGFFFRHYDPWVDRYVVYDDGSTDGSCDILRAHPKVELRRFERTASDSFVLSHKAMQDHAWKESRGRADWVVVTAIDEHLHVRGRAMQGYLAEQASRGTTLIPALGFDMHCSNFPKDQGRLVDVIKRGRPRSAFNKLSIFDPNALQEVGFGPGRHAAAPVGYLRTPERDELMLWHYKHLNFERYVVRENVQAQRLGARDLASGFGQHYLRSREQHQEFWEEMAREGRDLSGDLEPDQAAVKPLWWRVEDFLATGSRTIPAAPAKIPTVSVLIKTFNHAPYVRQTIESLLSQSFQDFEIIATDDGSTDETAAILRSFGDPRIQLGVLPCNSGIAAAMNATLARARGRYLAILNSDDWALPDRLQTQVAFLDAHPEVSLLFSLPQPVDEVGRPTQAYNDFRVPMSLPDFSRRSWLRQFFFYGNCLCAPTAMIRREAYVAAGSYNRRLTNLSDLDMWIRMLLAGHHIHVLPEALTAFRIRVDAANASAPRPDNLKRTRFETSQILRHFAAMSDALFWEVFSDEPLERVDVNSPVALRVAELALTVSAPEYQHFAVEMYYEHAATTADLGRLRLLAGQLETLSDAAHRLHDLTLELQQARRRNIELERWNADLANTAAAQSEEVRHLRASVTEFGERLVNTERALTVAAAREAATQERLLELYRSTCWRATAPLRRMANWLPGSIRRLVRSGASPPATAQSQVRRSLLSTAPVGTESVLQTTAACPPWYVVRR</sequence>
<keyword evidence="3" id="KW-1185">Reference proteome</keyword>
<evidence type="ECO:0000259" key="1">
    <source>
        <dbReference type="Pfam" id="PF00535"/>
    </source>
</evidence>
<evidence type="ECO:0000313" key="2">
    <source>
        <dbReference type="EMBL" id="MDO9713513.1"/>
    </source>
</evidence>
<dbReference type="PANTHER" id="PTHR43685">
    <property type="entry name" value="GLYCOSYLTRANSFERASE"/>
    <property type="match status" value="1"/>
</dbReference>
<feature type="domain" description="Glycosyltransferase 2-like" evidence="1">
    <location>
        <begin position="270"/>
        <end position="435"/>
    </location>
</feature>
<proteinExistence type="predicted"/>
<dbReference type="Gene3D" id="3.90.550.10">
    <property type="entry name" value="Spore Coat Polysaccharide Biosynthesis Protein SpsA, Chain A"/>
    <property type="match status" value="1"/>
</dbReference>
<dbReference type="GO" id="GO:0016757">
    <property type="term" value="F:glycosyltransferase activity"/>
    <property type="evidence" value="ECO:0007669"/>
    <property type="project" value="UniProtKB-KW"/>
</dbReference>
<dbReference type="SUPFAM" id="SSF53448">
    <property type="entry name" value="Nucleotide-diphospho-sugar transferases"/>
    <property type="match status" value="1"/>
</dbReference>
<gene>
    <name evidence="2" type="ORF">Q7A36_34635</name>
</gene>
<dbReference type="EC" id="2.4.-.-" evidence="2"/>
<evidence type="ECO:0000313" key="3">
    <source>
        <dbReference type="Proteomes" id="UP001243009"/>
    </source>
</evidence>
<dbReference type="RefSeq" id="WP_305108370.1">
    <property type="nucleotide sequence ID" value="NZ_JAUTWS010000096.1"/>
</dbReference>
<accession>A0ABT9EC19</accession>
<name>A0ABT9EC19_9PROT</name>